<reference evidence="3 4" key="1">
    <citation type="submission" date="2019-06" db="EMBL/GenBank/DDBJ databases">
        <title>Sequencing the genomes of 1000 actinobacteria strains.</title>
        <authorList>
            <person name="Klenk H.-P."/>
        </authorList>
    </citation>
    <scope>NUCLEOTIDE SEQUENCE [LARGE SCALE GENOMIC DNA]</scope>
    <source>
        <strain evidence="3 4">DSM 25218</strain>
    </source>
</reference>
<evidence type="ECO:0000313" key="3">
    <source>
        <dbReference type="EMBL" id="TQL70486.1"/>
    </source>
</evidence>
<evidence type="ECO:0000259" key="2">
    <source>
        <dbReference type="Pfam" id="PF01243"/>
    </source>
</evidence>
<evidence type="ECO:0000256" key="1">
    <source>
        <dbReference type="SAM" id="MobiDB-lite"/>
    </source>
</evidence>
<proteinExistence type="predicted"/>
<feature type="compositionally biased region" description="Basic and acidic residues" evidence="1">
    <location>
        <begin position="151"/>
        <end position="161"/>
    </location>
</feature>
<dbReference type="AlphaFoldDB" id="A0A543ADA0"/>
<protein>
    <submittedName>
        <fullName evidence="3">Pyridoxamine 5'-phosphate oxidase</fullName>
    </submittedName>
</protein>
<dbReference type="OrthoDB" id="9788889at2"/>
<dbReference type="SUPFAM" id="SSF50475">
    <property type="entry name" value="FMN-binding split barrel"/>
    <property type="match status" value="1"/>
</dbReference>
<feature type="region of interest" description="Disordered" evidence="1">
    <location>
        <begin position="142"/>
        <end position="161"/>
    </location>
</feature>
<dbReference type="Gene3D" id="2.30.110.10">
    <property type="entry name" value="Electron Transport, Fmn-binding Protein, Chain A"/>
    <property type="match status" value="1"/>
</dbReference>
<keyword evidence="4" id="KW-1185">Reference proteome</keyword>
<dbReference type="Pfam" id="PF01243">
    <property type="entry name" value="PNPOx_N"/>
    <property type="match status" value="1"/>
</dbReference>
<dbReference type="InterPro" id="IPR011576">
    <property type="entry name" value="Pyridox_Oxase_N"/>
</dbReference>
<comment type="caution">
    <text evidence="3">The sequence shown here is derived from an EMBL/GenBank/DDBJ whole genome shotgun (WGS) entry which is preliminary data.</text>
</comment>
<organism evidence="3 4">
    <name type="scientific">Nocardioides albertanoniae</name>
    <dbReference type="NCBI Taxonomy" id="1175486"/>
    <lineage>
        <taxon>Bacteria</taxon>
        <taxon>Bacillati</taxon>
        <taxon>Actinomycetota</taxon>
        <taxon>Actinomycetes</taxon>
        <taxon>Propionibacteriales</taxon>
        <taxon>Nocardioidaceae</taxon>
        <taxon>Nocardioides</taxon>
    </lineage>
</organism>
<gene>
    <name evidence="3" type="ORF">FB381_4421</name>
</gene>
<dbReference type="Proteomes" id="UP000320209">
    <property type="component" value="Unassembled WGS sequence"/>
</dbReference>
<dbReference type="RefSeq" id="WP_141782202.1">
    <property type="nucleotide sequence ID" value="NZ_VFOV01000001.1"/>
</dbReference>
<dbReference type="InterPro" id="IPR012349">
    <property type="entry name" value="Split_barrel_FMN-bd"/>
</dbReference>
<name>A0A543ADA0_9ACTN</name>
<sequence>MAADLDKHVRGIVDSVAYLVLATSDPDGRARTSPVYFSHDGYRDLYWVSASDSQHSRNIVRDSRVAGVIFDSSVPPGSGASAAYVTGMARQVPDFELEKRCQVAFRRLVGTARAFEPQELRGDASLRLYVMDVEVWEAHLPGVDPEDEAAPETRVEADPEI</sequence>
<feature type="domain" description="Pyridoxamine 5'-phosphate oxidase N-terminal" evidence="2">
    <location>
        <begin position="5"/>
        <end position="138"/>
    </location>
</feature>
<dbReference type="EMBL" id="VFOV01000001">
    <property type="protein sequence ID" value="TQL70486.1"/>
    <property type="molecule type" value="Genomic_DNA"/>
</dbReference>
<evidence type="ECO:0000313" key="4">
    <source>
        <dbReference type="Proteomes" id="UP000320209"/>
    </source>
</evidence>
<accession>A0A543ADA0</accession>